<dbReference type="Proteomes" id="UP000549457">
    <property type="component" value="Unassembled WGS sequence"/>
</dbReference>
<dbReference type="RefSeq" id="WP_184152943.1">
    <property type="nucleotide sequence ID" value="NZ_JACHFM010000004.1"/>
</dbReference>
<keyword evidence="3" id="KW-1185">Reference proteome</keyword>
<keyword evidence="1" id="KW-0812">Transmembrane</keyword>
<sequence length="123" mass="13433">MDPADLVTQLRPIRLPVPTEAEAWADGLLAFGLGLLAALAVYGLLRLVLARRADPRRRLRDEIAATRRLAAAERHVALAWLAARELPAGAEPRPALEAGLYRPDTKSLDLDAEERRLARALGV</sequence>
<dbReference type="EMBL" id="JACHFM010000004">
    <property type="protein sequence ID" value="MBB5223641.1"/>
    <property type="molecule type" value="Genomic_DNA"/>
</dbReference>
<evidence type="ECO:0008006" key="4">
    <source>
        <dbReference type="Google" id="ProtNLM"/>
    </source>
</evidence>
<feature type="transmembrane region" description="Helical" evidence="1">
    <location>
        <begin position="28"/>
        <end position="49"/>
    </location>
</feature>
<evidence type="ECO:0000313" key="3">
    <source>
        <dbReference type="Proteomes" id="UP000549457"/>
    </source>
</evidence>
<keyword evidence="1" id="KW-0472">Membrane</keyword>
<proteinExistence type="predicted"/>
<accession>A0A840SWY7</accession>
<comment type="caution">
    <text evidence="2">The sequence shown here is derived from an EMBL/GenBank/DDBJ whole genome shotgun (WGS) entry which is preliminary data.</text>
</comment>
<gene>
    <name evidence="2" type="ORF">HNP73_003595</name>
</gene>
<dbReference type="AlphaFoldDB" id="A0A840SWY7"/>
<evidence type="ECO:0000256" key="1">
    <source>
        <dbReference type="SAM" id="Phobius"/>
    </source>
</evidence>
<keyword evidence="1" id="KW-1133">Transmembrane helix</keyword>
<evidence type="ECO:0000313" key="2">
    <source>
        <dbReference type="EMBL" id="MBB5223641.1"/>
    </source>
</evidence>
<name>A0A840SWY7_9RHOB</name>
<organism evidence="2 3">
    <name type="scientific">Amaricoccus macauensis</name>
    <dbReference type="NCBI Taxonomy" id="57001"/>
    <lineage>
        <taxon>Bacteria</taxon>
        <taxon>Pseudomonadati</taxon>
        <taxon>Pseudomonadota</taxon>
        <taxon>Alphaproteobacteria</taxon>
        <taxon>Rhodobacterales</taxon>
        <taxon>Paracoccaceae</taxon>
        <taxon>Amaricoccus</taxon>
    </lineage>
</organism>
<reference evidence="2 3" key="1">
    <citation type="submission" date="2020-08" db="EMBL/GenBank/DDBJ databases">
        <title>Genomic Encyclopedia of Type Strains, Phase IV (KMG-IV): sequencing the most valuable type-strain genomes for metagenomic binning, comparative biology and taxonomic classification.</title>
        <authorList>
            <person name="Goeker M."/>
        </authorList>
    </citation>
    <scope>NUCLEOTIDE SEQUENCE [LARGE SCALE GENOMIC DNA]</scope>
    <source>
        <strain evidence="2 3">DSM 101730</strain>
    </source>
</reference>
<protein>
    <recommendedName>
        <fullName evidence="4">DUF4381 domain-containing protein</fullName>
    </recommendedName>
</protein>